<dbReference type="Proteomes" id="UP000325440">
    <property type="component" value="Unassembled WGS sequence"/>
</dbReference>
<dbReference type="GO" id="GO:0004519">
    <property type="term" value="F:endonuclease activity"/>
    <property type="evidence" value="ECO:0007669"/>
    <property type="project" value="UniProtKB-KW"/>
</dbReference>
<dbReference type="OrthoDB" id="6626684at2759"/>
<dbReference type="AlphaFoldDB" id="A0A5E4MZ64"/>
<sequence length="141" mass="15944">MQNNSFTSQSLVILLWNSNGLQNHKNELAATLHEKRIDIALIAEIHFTTRTKFSIPGYRIISTPHPDDTAHAGAGIIIRSSLQFQQEPPIQEDYIQAAVIKLIIKHIPITIASVYCPPKHKINLTQYEQFFIALGHYFIVG</sequence>
<dbReference type="Gene3D" id="3.60.10.10">
    <property type="entry name" value="Endonuclease/exonuclease/phosphatase"/>
    <property type="match status" value="1"/>
</dbReference>
<gene>
    <name evidence="1" type="ORF">CINCED_3A022319</name>
</gene>
<evidence type="ECO:0000313" key="1">
    <source>
        <dbReference type="EMBL" id="VVC34750.1"/>
    </source>
</evidence>
<dbReference type="EMBL" id="CABPRJ010001011">
    <property type="protein sequence ID" value="VVC34750.1"/>
    <property type="molecule type" value="Genomic_DNA"/>
</dbReference>
<organism evidence="1 2">
    <name type="scientific">Cinara cedri</name>
    <dbReference type="NCBI Taxonomy" id="506608"/>
    <lineage>
        <taxon>Eukaryota</taxon>
        <taxon>Metazoa</taxon>
        <taxon>Ecdysozoa</taxon>
        <taxon>Arthropoda</taxon>
        <taxon>Hexapoda</taxon>
        <taxon>Insecta</taxon>
        <taxon>Pterygota</taxon>
        <taxon>Neoptera</taxon>
        <taxon>Paraneoptera</taxon>
        <taxon>Hemiptera</taxon>
        <taxon>Sternorrhyncha</taxon>
        <taxon>Aphidomorpha</taxon>
        <taxon>Aphidoidea</taxon>
        <taxon>Aphididae</taxon>
        <taxon>Lachninae</taxon>
        <taxon>Cinara</taxon>
    </lineage>
</organism>
<keyword evidence="1" id="KW-0378">Hydrolase</keyword>
<reference evidence="1 2" key="1">
    <citation type="submission" date="2019-08" db="EMBL/GenBank/DDBJ databases">
        <authorList>
            <person name="Alioto T."/>
            <person name="Alioto T."/>
            <person name="Gomez Garrido J."/>
        </authorList>
    </citation>
    <scope>NUCLEOTIDE SEQUENCE [LARGE SCALE GENOMIC DNA]</scope>
</reference>
<keyword evidence="1" id="KW-0269">Exonuclease</keyword>
<keyword evidence="1" id="KW-0540">Nuclease</keyword>
<dbReference type="SUPFAM" id="SSF56219">
    <property type="entry name" value="DNase I-like"/>
    <property type="match status" value="1"/>
</dbReference>
<name>A0A5E4MZ64_9HEMI</name>
<keyword evidence="1" id="KW-0255">Endonuclease</keyword>
<proteinExistence type="predicted"/>
<keyword evidence="2" id="KW-1185">Reference proteome</keyword>
<evidence type="ECO:0000313" key="2">
    <source>
        <dbReference type="Proteomes" id="UP000325440"/>
    </source>
</evidence>
<protein>
    <submittedName>
        <fullName evidence="1">Endonuclease/exonuclease/phosphatase</fullName>
    </submittedName>
</protein>
<dbReference type="InterPro" id="IPR036691">
    <property type="entry name" value="Endo/exonu/phosph_ase_sf"/>
</dbReference>
<accession>A0A5E4MZ64</accession>
<dbReference type="GO" id="GO:0004527">
    <property type="term" value="F:exonuclease activity"/>
    <property type="evidence" value="ECO:0007669"/>
    <property type="project" value="UniProtKB-KW"/>
</dbReference>